<reference evidence="2" key="2">
    <citation type="journal article" date="2015" name="Fish Shellfish Immunol.">
        <title>Early steps in the European eel (Anguilla anguilla)-Vibrio vulnificus interaction in the gills: Role of the RtxA13 toxin.</title>
        <authorList>
            <person name="Callol A."/>
            <person name="Pajuelo D."/>
            <person name="Ebbesson L."/>
            <person name="Teles M."/>
            <person name="MacKenzie S."/>
            <person name="Amaro C."/>
        </authorList>
    </citation>
    <scope>NUCLEOTIDE SEQUENCE</scope>
</reference>
<evidence type="ECO:0000313" key="2">
    <source>
        <dbReference type="EMBL" id="JAI03069.1"/>
    </source>
</evidence>
<sequence>MLFSDMLLKMLFLIVFQRCWHSVCNFTINRIDTLLECYADLILSTEVRIPYRSKCTFRFFISFHCASSMNNIIQY</sequence>
<feature type="chain" id="PRO_5002435542" description="Secreted protein" evidence="1">
    <location>
        <begin position="22"/>
        <end position="75"/>
    </location>
</feature>
<organism evidence="2">
    <name type="scientific">Anguilla anguilla</name>
    <name type="common">European freshwater eel</name>
    <name type="synonym">Muraena anguilla</name>
    <dbReference type="NCBI Taxonomy" id="7936"/>
    <lineage>
        <taxon>Eukaryota</taxon>
        <taxon>Metazoa</taxon>
        <taxon>Chordata</taxon>
        <taxon>Craniata</taxon>
        <taxon>Vertebrata</taxon>
        <taxon>Euteleostomi</taxon>
        <taxon>Actinopterygii</taxon>
        <taxon>Neopterygii</taxon>
        <taxon>Teleostei</taxon>
        <taxon>Anguilliformes</taxon>
        <taxon>Anguillidae</taxon>
        <taxon>Anguilla</taxon>
    </lineage>
</organism>
<dbReference type="EMBL" id="GBXM01005509">
    <property type="protein sequence ID" value="JAI03069.1"/>
    <property type="molecule type" value="Transcribed_RNA"/>
</dbReference>
<dbReference type="AlphaFoldDB" id="A0A0E9XMY4"/>
<proteinExistence type="predicted"/>
<accession>A0A0E9XMY4</accession>
<protein>
    <recommendedName>
        <fullName evidence="3">Secreted protein</fullName>
    </recommendedName>
</protein>
<keyword evidence="1" id="KW-0732">Signal</keyword>
<reference evidence="2" key="1">
    <citation type="submission" date="2014-11" db="EMBL/GenBank/DDBJ databases">
        <authorList>
            <person name="Amaro Gonzalez C."/>
        </authorList>
    </citation>
    <scope>NUCLEOTIDE SEQUENCE</scope>
</reference>
<feature type="signal peptide" evidence="1">
    <location>
        <begin position="1"/>
        <end position="21"/>
    </location>
</feature>
<evidence type="ECO:0000256" key="1">
    <source>
        <dbReference type="SAM" id="SignalP"/>
    </source>
</evidence>
<name>A0A0E9XMY4_ANGAN</name>
<evidence type="ECO:0008006" key="3">
    <source>
        <dbReference type="Google" id="ProtNLM"/>
    </source>
</evidence>